<dbReference type="EMBL" id="ATHJ01000105">
    <property type="protein sequence ID" value="EPR35979.1"/>
    <property type="molecule type" value="Genomic_DNA"/>
</dbReference>
<comment type="caution">
    <text evidence="1">The sequence shown here is derived from an EMBL/GenBank/DDBJ whole genome shotgun (WGS) entry which is preliminary data.</text>
</comment>
<accession>S7UPM3</accession>
<proteinExistence type="predicted"/>
<sequence length="1487" mass="164912">MSFFGYPDLDRPIPFEDGMIYYPFGGGPFALTPNRCSVAEQADDRVGFSLDLYRPALTLPGTQGYALLEMRLNAQYATDKALNRIRSRHPNATLSNCALTDWYFRLVPGALGLNLPPELLAPVQLAANNLGSARLVIRLSLEGGLILKEILCNSLQPVYAVAEARMQGISPRVDAVVRFRAQELLPAIAAAAGGRLSRQTLVNFFTQDPAGLPAEITGRTDLIQTPAFREAMVDRIIARFGTYLPAAEDLNDPDIQLQAPDDGDRDIFWSLSQPFPASRSVVMQFDALSGVRRRLQALGSEVFIHQHTAAALTELEQSHLMIFCNLPIQRIGVAAIGANLTFPPNPPDRPQSRQITVTLEPPDDLVQTQVRLSPGESLQYRYNTFAVIADDLGVREVHGPTLSGSGSPLRLFPNQFPIEFATIEATPELLGLAALTGTCGYRYGGQEHSLPFSLDDGRPSISLSLPQGSEAVSLTCTAADRFTGKQLRLRPFESWPVLLDLVTFPEYGYHEVEITCRFDRGERLYAIEVLPVLAGETFDNMTTLVFTPDQPSRRYGWFAPSPFHPEFRYRPYAAGGPPEAWQTVPYPVERLTIQPRQPETRPVREMPVLSERMTPRPERIPLQPHSEAAEAGVRQWPKGVPICPQPEPTDTLLYSLPGDPSVKLYIPRYSLDILSVSGQQRYRIAMADHGGVASLTVGLVKGLAPAIQDAGRDAQEYPHEIAVSLDFLPQPPSGARKTLSFQEVTVQGAVITAKLTFATLQERDNVFQALTQTDRQARLIVKRVIEVALPRTAPPKTDFNDIRVKKVTAGLPPRPLTATLQPNLLNAGMRVPAGRITPINTPDPLNIAVVVRPVNTRHSTDTRRPVNTLTAVDTSLLGNVERHPNRIHLRTSEASRLSGLQPDLTNRVTGRLTRFPPTFPPIINRGLPVPVLAFLGKETITVGGTAFVQVNLSVTNWQDYANDDFKPSPDLPPCGKNTNASRTWVDIYDAAANRRLYGFCALSSPRTLTRLWFRVPAGKLPKQVYVQLEDRRTKVVRKSDPVETRSAKPQPPQYLEAVRELDQTVQPAPFTFPYNLHGYIFQGIVPGTDAGSGLIRYRLQSQGKFHTYLQDSANPKMVYYFPDEFKIARRQEAPFTPFITVRVASRTGTQDTDVLFDYIVAPYTHLQRLDEARPALLAEPRFGAATVEFQPFLTSDVRFFIDRPTERGSVQEERTGVSLVLQDLIKDSLVMKLPDFRVLFDALQRDTASLFLGRMEIEVPGENKEVIPFTARLDDLVGELFLYGVEAGSDAGYNVSLLNAIESPLQIDALNVSLHLNGQTLPAITQGLTFPIRNLASGAKVDFKVVPQFPIPGSHPPEIRISLQDVQVLPDAAAVWDSILDRTTLEYFNTITVKAIPTLFTPVAGREDEQISVILVEFQGGGTAELTASRLEAQVRIDYPIDDVILRRGLDETYSYTVTVIRVNGRQDRDPEPRRQSAQLFYVSVLK</sequence>
<name>S7UPM3_DESML</name>
<organism evidence="1 2">
    <name type="scientific">Desulfococcus multivorans DSM 2059</name>
    <dbReference type="NCBI Taxonomy" id="1121405"/>
    <lineage>
        <taxon>Bacteria</taxon>
        <taxon>Pseudomonadati</taxon>
        <taxon>Thermodesulfobacteriota</taxon>
        <taxon>Desulfobacteria</taxon>
        <taxon>Desulfobacterales</taxon>
        <taxon>Desulfococcaceae</taxon>
        <taxon>Desulfococcus</taxon>
    </lineage>
</organism>
<dbReference type="eggNOG" id="ENOG5033QDR">
    <property type="taxonomic scope" value="Bacteria"/>
</dbReference>
<dbReference type="OrthoDB" id="6012460at2"/>
<evidence type="ECO:0000313" key="1">
    <source>
        <dbReference type="EMBL" id="EPR35979.1"/>
    </source>
</evidence>
<dbReference type="Proteomes" id="UP000014977">
    <property type="component" value="Unassembled WGS sequence"/>
</dbReference>
<protein>
    <submittedName>
        <fullName evidence="1">Uncharacterized protein</fullName>
    </submittedName>
</protein>
<keyword evidence="2" id="KW-1185">Reference proteome</keyword>
<dbReference type="RefSeq" id="WP_020877795.1">
    <property type="nucleotide sequence ID" value="NZ_ATHJ01000105.1"/>
</dbReference>
<dbReference type="STRING" id="897.B2D07_16080"/>
<reference evidence="1 2" key="1">
    <citation type="journal article" date="2013" name="Genome Announc.">
        <title>Draft genome sequences for three mercury-methylating, sulfate-reducing bacteria.</title>
        <authorList>
            <person name="Brown S.D."/>
            <person name="Hurt R.A.Jr."/>
            <person name="Gilmour C.C."/>
            <person name="Elias D.A."/>
        </authorList>
    </citation>
    <scope>NUCLEOTIDE SEQUENCE [LARGE SCALE GENOMIC DNA]</scope>
    <source>
        <strain evidence="1 2">DSM 2059</strain>
    </source>
</reference>
<gene>
    <name evidence="1" type="ORF">dsmv_0684</name>
</gene>
<evidence type="ECO:0000313" key="2">
    <source>
        <dbReference type="Proteomes" id="UP000014977"/>
    </source>
</evidence>